<feature type="region of interest" description="Disordered" evidence="1">
    <location>
        <begin position="102"/>
        <end position="130"/>
    </location>
</feature>
<accession>A0A4Z2JCX4</accession>
<sequence>MLQGHVSARMSYTRDGTEEHCDPGTTTSRGLPRGTKEENTERTLSPLFPQRERGGGGEREASSETLMFTEWSLNAPCRSHQHVNAPRWSSPVVRWFSPARRLPPAAELPPGSPLRSPGAERPPPGPRAAGRWAAARRAIAHTHQSSSRMIDISITRWSLAARGSGLIGNVHPT</sequence>
<dbReference type="AlphaFoldDB" id="A0A4Z2JCX4"/>
<evidence type="ECO:0000256" key="1">
    <source>
        <dbReference type="SAM" id="MobiDB-lite"/>
    </source>
</evidence>
<comment type="caution">
    <text evidence="2">The sequence shown here is derived from an EMBL/GenBank/DDBJ whole genome shotgun (WGS) entry which is preliminary data.</text>
</comment>
<proteinExistence type="predicted"/>
<keyword evidence="3" id="KW-1185">Reference proteome</keyword>
<protein>
    <submittedName>
        <fullName evidence="2">Uncharacterized protein</fullName>
    </submittedName>
</protein>
<reference evidence="2 3" key="1">
    <citation type="submission" date="2019-03" db="EMBL/GenBank/DDBJ databases">
        <title>First draft genome of Liparis tanakae, snailfish: a comprehensive survey of snailfish specific genes.</title>
        <authorList>
            <person name="Kim W."/>
            <person name="Song I."/>
            <person name="Jeong J.-H."/>
            <person name="Kim D."/>
            <person name="Kim S."/>
            <person name="Ryu S."/>
            <person name="Song J.Y."/>
            <person name="Lee S.K."/>
        </authorList>
    </citation>
    <scope>NUCLEOTIDE SEQUENCE [LARGE SCALE GENOMIC DNA]</scope>
    <source>
        <tissue evidence="2">Muscle</tissue>
    </source>
</reference>
<feature type="region of interest" description="Disordered" evidence="1">
    <location>
        <begin position="1"/>
        <end position="64"/>
    </location>
</feature>
<evidence type="ECO:0000313" key="2">
    <source>
        <dbReference type="EMBL" id="TNN87857.1"/>
    </source>
</evidence>
<dbReference type="EMBL" id="SRLO01000008">
    <property type="protein sequence ID" value="TNN87857.1"/>
    <property type="molecule type" value="Genomic_DNA"/>
</dbReference>
<dbReference type="Proteomes" id="UP000314294">
    <property type="component" value="Unassembled WGS sequence"/>
</dbReference>
<organism evidence="2 3">
    <name type="scientific">Liparis tanakae</name>
    <name type="common">Tanaka's snailfish</name>
    <dbReference type="NCBI Taxonomy" id="230148"/>
    <lineage>
        <taxon>Eukaryota</taxon>
        <taxon>Metazoa</taxon>
        <taxon>Chordata</taxon>
        <taxon>Craniata</taxon>
        <taxon>Vertebrata</taxon>
        <taxon>Euteleostomi</taxon>
        <taxon>Actinopterygii</taxon>
        <taxon>Neopterygii</taxon>
        <taxon>Teleostei</taxon>
        <taxon>Neoteleostei</taxon>
        <taxon>Acanthomorphata</taxon>
        <taxon>Eupercaria</taxon>
        <taxon>Perciformes</taxon>
        <taxon>Cottioidei</taxon>
        <taxon>Cottales</taxon>
        <taxon>Liparidae</taxon>
        <taxon>Liparis</taxon>
    </lineage>
</organism>
<evidence type="ECO:0000313" key="3">
    <source>
        <dbReference type="Proteomes" id="UP000314294"/>
    </source>
</evidence>
<gene>
    <name evidence="2" type="ORF">EYF80_001821</name>
</gene>
<feature type="compositionally biased region" description="Basic and acidic residues" evidence="1">
    <location>
        <begin position="50"/>
        <end position="62"/>
    </location>
</feature>
<name>A0A4Z2JCX4_9TELE</name>